<name>A0A7S2YJQ8_9STRA</name>
<gene>
    <name evidence="2" type="ORF">APAL1065_LOCUS19110</name>
</gene>
<evidence type="ECO:0000256" key="1">
    <source>
        <dbReference type="SAM" id="MobiDB-lite"/>
    </source>
</evidence>
<feature type="region of interest" description="Disordered" evidence="1">
    <location>
        <begin position="1"/>
        <end position="23"/>
    </location>
</feature>
<evidence type="ECO:0000313" key="2">
    <source>
        <dbReference type="EMBL" id="CAD9979743.1"/>
    </source>
</evidence>
<dbReference type="EMBL" id="HBHT01028450">
    <property type="protein sequence ID" value="CAD9979743.1"/>
    <property type="molecule type" value="Transcribed_RNA"/>
</dbReference>
<proteinExistence type="predicted"/>
<organism evidence="2">
    <name type="scientific">Entomoneis paludosa</name>
    <dbReference type="NCBI Taxonomy" id="265537"/>
    <lineage>
        <taxon>Eukaryota</taxon>
        <taxon>Sar</taxon>
        <taxon>Stramenopiles</taxon>
        <taxon>Ochrophyta</taxon>
        <taxon>Bacillariophyta</taxon>
        <taxon>Bacillariophyceae</taxon>
        <taxon>Bacillariophycidae</taxon>
        <taxon>Entomoneidaceae</taxon>
        <taxon>Entomoneis</taxon>
    </lineage>
</organism>
<reference evidence="2" key="1">
    <citation type="submission" date="2021-01" db="EMBL/GenBank/DDBJ databases">
        <authorList>
            <person name="Corre E."/>
            <person name="Pelletier E."/>
            <person name="Niang G."/>
            <person name="Scheremetjew M."/>
            <person name="Finn R."/>
            <person name="Kale V."/>
            <person name="Holt S."/>
            <person name="Cochrane G."/>
            <person name="Meng A."/>
            <person name="Brown T."/>
            <person name="Cohen L."/>
        </authorList>
    </citation>
    <scope>NUCLEOTIDE SEQUENCE</scope>
    <source>
        <strain evidence="2">CCMP125</strain>
    </source>
</reference>
<accession>A0A7S2YJQ8</accession>
<dbReference type="AlphaFoldDB" id="A0A7S2YJQ8"/>
<sequence length="367" mass="41745">MMRKRPLPGSERPIKSTGSSSSGTYHNKMKKLAFFMLALALVAPPCAVEAFGIATPSRPQHHQVESSTTRAKTSLASGALAPPAQHMEWLHRQDDLERRSQRKARLQQPQKKQVLPLTLFGTEVPTASCNSTSSSSTAKEAWAASFTTVEALRDTFGRNKNAFWGDLDASTTRRLYKTLLPRALLELYHCEGASSEDLAPLAYRARVAAKKYARERSEVPARVAASLFDGWRQFCKYGRFQSSGMSYPQLWEKYATQIMEEDDFENEQDLTSKVCYKILEKSCETNQKVDSLFLTDQQDLQEITLKLEQDVYDLLDNEPEDVNMWAIRRYQILRTLLRIRRQMEGRSYTEHDDNAAMQAVLEDAAQQ</sequence>
<protein>
    <submittedName>
        <fullName evidence="2">Uncharacterized protein</fullName>
    </submittedName>
</protein>